<organism evidence="1 2">
    <name type="scientific">Klebsiella phage vB_Kpl_K72PH164C2</name>
    <dbReference type="NCBI Taxonomy" id="3071646"/>
    <lineage>
        <taxon>Viruses</taxon>
        <taxon>Duplodnaviria</taxon>
        <taxon>Heunggongvirae</taxon>
        <taxon>Uroviricota</taxon>
        <taxon>Caudoviricetes</taxon>
        <taxon>Autographivirales</taxon>
        <taxon>Autoscriptoviridae</taxon>
        <taxon>Slopekvirinae</taxon>
        <taxon>Drulisvirus</taxon>
        <taxon>Drulisvirus K72PH164C2</taxon>
    </lineage>
</organism>
<evidence type="ECO:0000313" key="2">
    <source>
        <dbReference type="Proteomes" id="UP001296237"/>
    </source>
</evidence>
<dbReference type="EMBL" id="OY757088">
    <property type="protein sequence ID" value="CAK1257494.1"/>
    <property type="molecule type" value="Genomic_DNA"/>
</dbReference>
<keyword evidence="2" id="KW-1185">Reference proteome</keyword>
<accession>A0AAD2GSF1</accession>
<name>A0AAD2GSF1_9CAUD</name>
<protein>
    <submittedName>
        <fullName evidence="1">Uncharacterized protein</fullName>
    </submittedName>
</protein>
<sequence>MRDFKVGDKVIRRAGVARDVEIRTGIRRGCVYTVATARSGCITLMESLDLPFTFAEDAFNLVSADAPWDRDEALRLRKEAEAAITRYNDYIAKQPRLEPITIK</sequence>
<dbReference type="Proteomes" id="UP001296237">
    <property type="component" value="Chromosome"/>
</dbReference>
<evidence type="ECO:0000313" key="1">
    <source>
        <dbReference type="EMBL" id="CAK1257494.1"/>
    </source>
</evidence>
<gene>
    <name evidence="1" type="ORF">K72PH164C2_LOCUS25</name>
</gene>
<proteinExistence type="predicted"/>
<reference evidence="1" key="1">
    <citation type="submission" date="2023-10" db="EMBL/GenBank/DDBJ databases">
        <authorList>
            <person name="Robby Concha-Eloko"/>
            <person name="Pilar Barberan- Martinez"/>
            <person name="Rafael Sanjuan"/>
            <person name="Pilar Domingo-Calap"/>
        </authorList>
    </citation>
    <scope>NUCLEOTIDE SEQUENCE</scope>
</reference>